<feature type="signal peptide" evidence="4">
    <location>
        <begin position="1"/>
        <end position="29"/>
    </location>
</feature>
<dbReference type="AlphaFoldDB" id="A0A9K3LYU9"/>
<accession>A0A9K3LYU9</accession>
<feature type="transmembrane region" description="Helical" evidence="3">
    <location>
        <begin position="499"/>
        <end position="518"/>
    </location>
</feature>
<dbReference type="PANTHER" id="PTHR11709">
    <property type="entry name" value="MULTI-COPPER OXIDASE"/>
    <property type="match status" value="1"/>
</dbReference>
<keyword evidence="3" id="KW-0812">Transmembrane</keyword>
<dbReference type="PANTHER" id="PTHR11709:SF518">
    <property type="entry name" value="MULTICOPPER OXIDASE"/>
    <property type="match status" value="1"/>
</dbReference>
<dbReference type="Pfam" id="PF01764">
    <property type="entry name" value="Lipase_3"/>
    <property type="match status" value="1"/>
</dbReference>
<dbReference type="InterPro" id="IPR011706">
    <property type="entry name" value="Cu-oxidase_C"/>
</dbReference>
<reference evidence="8" key="2">
    <citation type="submission" date="2021-04" db="EMBL/GenBank/DDBJ databases">
        <authorList>
            <person name="Podell S."/>
        </authorList>
    </citation>
    <scope>NUCLEOTIDE SEQUENCE</scope>
    <source>
        <strain evidence="8">Hildebrandi</strain>
    </source>
</reference>
<dbReference type="PROSITE" id="PS00080">
    <property type="entry name" value="MULTICOPPER_OXIDASE2"/>
    <property type="match status" value="1"/>
</dbReference>
<evidence type="ECO:0000313" key="8">
    <source>
        <dbReference type="EMBL" id="KAG7370704.1"/>
    </source>
</evidence>
<dbReference type="Pfam" id="PF07731">
    <property type="entry name" value="Cu-oxidase_2"/>
    <property type="match status" value="1"/>
</dbReference>
<evidence type="ECO:0000259" key="6">
    <source>
        <dbReference type="Pfam" id="PF07731"/>
    </source>
</evidence>
<dbReference type="InterPro" id="IPR011707">
    <property type="entry name" value="Cu-oxidase-like_N"/>
</dbReference>
<evidence type="ECO:0000313" key="9">
    <source>
        <dbReference type="Proteomes" id="UP000693970"/>
    </source>
</evidence>
<comment type="caution">
    <text evidence="8">The sequence shown here is derived from an EMBL/GenBank/DDBJ whole genome shotgun (WGS) entry which is preliminary data.</text>
</comment>
<dbReference type="InterPro" id="IPR002355">
    <property type="entry name" value="Cu_oxidase_Cu_BS"/>
</dbReference>
<gene>
    <name evidence="8" type="ORF">IV203_019274</name>
</gene>
<dbReference type="GO" id="GO:0016491">
    <property type="term" value="F:oxidoreductase activity"/>
    <property type="evidence" value="ECO:0007669"/>
    <property type="project" value="UniProtKB-KW"/>
</dbReference>
<keyword evidence="4" id="KW-0732">Signal</keyword>
<keyword evidence="2" id="KW-0560">Oxidoreductase</keyword>
<feature type="chain" id="PRO_5039923032" evidence="4">
    <location>
        <begin position="30"/>
        <end position="1036"/>
    </location>
</feature>
<dbReference type="GO" id="GO:0006629">
    <property type="term" value="P:lipid metabolic process"/>
    <property type="evidence" value="ECO:0007669"/>
    <property type="project" value="InterPro"/>
</dbReference>
<evidence type="ECO:0000259" key="5">
    <source>
        <dbReference type="Pfam" id="PF01764"/>
    </source>
</evidence>
<keyword evidence="3" id="KW-1133">Transmembrane helix</keyword>
<evidence type="ECO:0000256" key="4">
    <source>
        <dbReference type="SAM" id="SignalP"/>
    </source>
</evidence>
<keyword evidence="3" id="KW-0472">Membrane</keyword>
<feature type="transmembrane region" description="Helical" evidence="3">
    <location>
        <begin position="453"/>
        <end position="471"/>
    </location>
</feature>
<dbReference type="EMBL" id="JAGRRH010000004">
    <property type="protein sequence ID" value="KAG7370704.1"/>
    <property type="molecule type" value="Genomic_DNA"/>
</dbReference>
<evidence type="ECO:0000256" key="2">
    <source>
        <dbReference type="ARBA" id="ARBA00023002"/>
    </source>
</evidence>
<evidence type="ECO:0000259" key="7">
    <source>
        <dbReference type="Pfam" id="PF07732"/>
    </source>
</evidence>
<dbReference type="Pfam" id="PF07732">
    <property type="entry name" value="Cu-oxidase_3"/>
    <property type="match status" value="1"/>
</dbReference>
<evidence type="ECO:0000256" key="1">
    <source>
        <dbReference type="ARBA" id="ARBA00022723"/>
    </source>
</evidence>
<dbReference type="InterPro" id="IPR045087">
    <property type="entry name" value="Cu-oxidase_fam"/>
</dbReference>
<reference evidence="8" key="1">
    <citation type="journal article" date="2021" name="Sci. Rep.">
        <title>Diploid genomic architecture of Nitzschia inconspicua, an elite biomass production diatom.</title>
        <authorList>
            <person name="Oliver A."/>
            <person name="Podell S."/>
            <person name="Pinowska A."/>
            <person name="Traller J.C."/>
            <person name="Smith S.R."/>
            <person name="McClure R."/>
            <person name="Beliaev A."/>
            <person name="Bohutskyi P."/>
            <person name="Hill E.A."/>
            <person name="Rabines A."/>
            <person name="Zheng H."/>
            <person name="Allen L.Z."/>
            <person name="Kuo A."/>
            <person name="Grigoriev I.V."/>
            <person name="Allen A.E."/>
            <person name="Hazlebeck D."/>
            <person name="Allen E.E."/>
        </authorList>
    </citation>
    <scope>NUCLEOTIDE SEQUENCE</scope>
    <source>
        <strain evidence="8">Hildebrandi</strain>
    </source>
</reference>
<feature type="domain" description="Fungal lipase-type" evidence="5">
    <location>
        <begin position="91"/>
        <end position="233"/>
    </location>
</feature>
<feature type="domain" description="Plastocyanin-like" evidence="6">
    <location>
        <begin position="911"/>
        <end position="1013"/>
    </location>
</feature>
<dbReference type="Proteomes" id="UP000693970">
    <property type="component" value="Unassembled WGS sequence"/>
</dbReference>
<keyword evidence="1" id="KW-0479">Metal-binding</keyword>
<proteinExistence type="predicted"/>
<evidence type="ECO:0000256" key="3">
    <source>
        <dbReference type="SAM" id="Phobius"/>
    </source>
</evidence>
<sequence>MPCSQSNSATMLLLWGWSFVVLTMMVASAGSSLVLSDHIMSLTKEAAKLSMLAYGETEPEDTVTHDYSAFGYNDAEPDQALTVETSDGHCFVAFRGSSLTFDDWSQNLTIGSQNVCVDVAGTTECCTVRAEFHDAYETVYRKDMEDTLRKCTSKCKNKDDCTIITGFSHGGAIAAVAAVFLADLNPYVITFGQPPTLVAPCNLVTTERIFRYVNTIITNLSIAYDPVPMTPGLDANHFEKVIVLGDDPTGVAFVGLDAQEFLQQNLNGIAAHYMTGSGTYPGYIDRIDALTTPNATYPIRSNGFKLGSTCSINAECESNECSKELFGGWKRCIGIDCNFDGDCETGRCDSGVCLTKATSCMDCDHDSDCAGVSTVCLNYKCSNEFGLMDNHCFCRTGIECDSGRCEGTFPYPMCQAKLADGGSCVKGSDCISGFCGWSYVCEKTTATEPGYRAFMWFLIAVAEVAILYGLYRLFCGGGRDGYTEVSSNENEIMKRKAKVLFGSISAIILIAIVVSLVTTRTFRSTLMLPQFSMNPNETPLDVSILRSMNIPSTHTHSVQFFTELPWENRSDGHLYGILEFCSDGNETYAYGVKGNCVPGQPSPLIRMKPKHHYHLILVNNAHIDTNLHTHGLHVSGVGSVDDVTRNVEPGYCLKYDYFIMDDADVGTFWYHPHRHPLVTTEAFGGAYGMLIIDDIIENYYPTHLENFLKRNQVILQFSSMYNNVVSHIRHNRVNGYRKLNLILDQGTFYYFRISSVVFAESVNWLEISPVDACTSQPVAYDGVYRSEIPHPTMSNKHMLSVSSRLDLAVRCNDDAELHFHQGGNLTDTSFMVQIRVVKPGSSRDTNELTTLQGPTIQLTAVLPSSPYWDTDKQTSWQPRRPYYMPDLNSPICRIEDSWNISMDDYYLNGTKGFSVNQVVWDPKKAIRKYDLGQLVEWKLQRTQAHPYHSHINRMFIAEPGGCGFGRFEEGQYFDTISAETDECKVRVQFFDFAGRIVIHCHRFGHEDKGMMSWIDILGGHGHGMLGDLQVDCQTVL</sequence>
<keyword evidence="9" id="KW-1185">Reference proteome</keyword>
<dbReference type="GO" id="GO:0005507">
    <property type="term" value="F:copper ion binding"/>
    <property type="evidence" value="ECO:0007669"/>
    <property type="project" value="InterPro"/>
</dbReference>
<feature type="domain" description="Plastocyanin-like" evidence="7">
    <location>
        <begin position="601"/>
        <end position="694"/>
    </location>
</feature>
<dbReference type="OrthoDB" id="40037at2759"/>
<dbReference type="InterPro" id="IPR002921">
    <property type="entry name" value="Fungal_lipase-type"/>
</dbReference>
<organism evidence="8 9">
    <name type="scientific">Nitzschia inconspicua</name>
    <dbReference type="NCBI Taxonomy" id="303405"/>
    <lineage>
        <taxon>Eukaryota</taxon>
        <taxon>Sar</taxon>
        <taxon>Stramenopiles</taxon>
        <taxon>Ochrophyta</taxon>
        <taxon>Bacillariophyta</taxon>
        <taxon>Bacillariophyceae</taxon>
        <taxon>Bacillariophycidae</taxon>
        <taxon>Bacillariales</taxon>
        <taxon>Bacillariaceae</taxon>
        <taxon>Nitzschia</taxon>
    </lineage>
</organism>
<name>A0A9K3LYU9_9STRA</name>
<protein>
    <submittedName>
        <fullName evidence="8">Lipase class 3</fullName>
    </submittedName>
</protein>